<dbReference type="SMART" id="SM00674">
    <property type="entry name" value="CENPB"/>
    <property type="match status" value="1"/>
</dbReference>
<evidence type="ECO:0000313" key="5">
    <source>
        <dbReference type="Proteomes" id="UP000285146"/>
    </source>
</evidence>
<dbReference type="AlphaFoldDB" id="A0A423XNQ0"/>
<feature type="region of interest" description="Disordered" evidence="2">
    <location>
        <begin position="303"/>
        <end position="363"/>
    </location>
</feature>
<feature type="region of interest" description="Disordered" evidence="2">
    <location>
        <begin position="450"/>
        <end position="480"/>
    </location>
</feature>
<dbReference type="STRING" id="1230097.A0A423XNQ0"/>
<feature type="region of interest" description="Disordered" evidence="2">
    <location>
        <begin position="494"/>
        <end position="555"/>
    </location>
</feature>
<dbReference type="PANTHER" id="PTHR19303">
    <property type="entry name" value="TRANSPOSON"/>
    <property type="match status" value="1"/>
</dbReference>
<feature type="compositionally biased region" description="Low complexity" evidence="2">
    <location>
        <begin position="502"/>
        <end position="523"/>
    </location>
</feature>
<dbReference type="PROSITE" id="PS51253">
    <property type="entry name" value="HTH_CENPB"/>
    <property type="match status" value="1"/>
</dbReference>
<dbReference type="Pfam" id="PF03221">
    <property type="entry name" value="HTH_Tnp_Tc5"/>
    <property type="match status" value="1"/>
</dbReference>
<feature type="compositionally biased region" description="Low complexity" evidence="2">
    <location>
        <begin position="354"/>
        <end position="363"/>
    </location>
</feature>
<feature type="compositionally biased region" description="Low complexity" evidence="2">
    <location>
        <begin position="111"/>
        <end position="121"/>
    </location>
</feature>
<dbReference type="Gene3D" id="1.10.10.60">
    <property type="entry name" value="Homeodomain-like"/>
    <property type="match status" value="2"/>
</dbReference>
<dbReference type="InterPro" id="IPR006600">
    <property type="entry name" value="HTH_CenpB_DNA-bd_dom"/>
</dbReference>
<comment type="caution">
    <text evidence="4">The sequence shown here is derived from an EMBL/GenBank/DDBJ whole genome shotgun (WGS) entry which is preliminary data.</text>
</comment>
<dbReference type="GO" id="GO:0003677">
    <property type="term" value="F:DNA binding"/>
    <property type="evidence" value="ECO:0007669"/>
    <property type="project" value="UniProtKB-KW"/>
</dbReference>
<proteinExistence type="predicted"/>
<dbReference type="InterPro" id="IPR050863">
    <property type="entry name" value="CenT-Element_Derived"/>
</dbReference>
<keyword evidence="5" id="KW-1185">Reference proteome</keyword>
<accession>A0A423XNQ0</accession>
<feature type="compositionally biased region" description="Low complexity" evidence="2">
    <location>
        <begin position="73"/>
        <end position="85"/>
    </location>
</feature>
<keyword evidence="1" id="KW-0238">DNA-binding</keyword>
<gene>
    <name evidence="4" type="ORF">VPNG_00913</name>
</gene>
<feature type="region of interest" description="Disordered" evidence="2">
    <location>
        <begin position="387"/>
        <end position="436"/>
    </location>
</feature>
<evidence type="ECO:0000256" key="2">
    <source>
        <dbReference type="SAM" id="MobiDB-lite"/>
    </source>
</evidence>
<feature type="compositionally biased region" description="Polar residues" evidence="2">
    <location>
        <begin position="387"/>
        <end position="406"/>
    </location>
</feature>
<dbReference type="GO" id="GO:0005634">
    <property type="term" value="C:nucleus"/>
    <property type="evidence" value="ECO:0007669"/>
    <property type="project" value="TreeGrafter"/>
</dbReference>
<dbReference type="SUPFAM" id="SSF46689">
    <property type="entry name" value="Homeodomain-like"/>
    <property type="match status" value="2"/>
</dbReference>
<feature type="compositionally biased region" description="Polar residues" evidence="2">
    <location>
        <begin position="136"/>
        <end position="149"/>
    </location>
</feature>
<name>A0A423XNQ0_9PEZI</name>
<feature type="compositionally biased region" description="Basic and acidic residues" evidence="2">
    <location>
        <begin position="328"/>
        <end position="345"/>
    </location>
</feature>
<reference evidence="4 5" key="1">
    <citation type="submission" date="2015-09" db="EMBL/GenBank/DDBJ databases">
        <title>Host preference determinants of Valsa canker pathogens revealed by comparative genomics.</title>
        <authorList>
            <person name="Yin Z."/>
            <person name="Huang L."/>
        </authorList>
    </citation>
    <scope>NUCLEOTIDE SEQUENCE [LARGE SCALE GENOMIC DNA]</scope>
    <source>
        <strain evidence="4 5">SXYLt</strain>
    </source>
</reference>
<dbReference type="OrthoDB" id="9909311at2759"/>
<feature type="region of interest" description="Disordered" evidence="2">
    <location>
        <begin position="53"/>
        <end position="153"/>
    </location>
</feature>
<evidence type="ECO:0000259" key="3">
    <source>
        <dbReference type="PROSITE" id="PS51253"/>
    </source>
</evidence>
<feature type="compositionally biased region" description="Low complexity" evidence="2">
    <location>
        <begin position="533"/>
        <end position="551"/>
    </location>
</feature>
<feature type="compositionally biased region" description="Low complexity" evidence="2">
    <location>
        <begin position="303"/>
        <end position="312"/>
    </location>
</feature>
<dbReference type="InterPro" id="IPR009057">
    <property type="entry name" value="Homeodomain-like_sf"/>
</dbReference>
<protein>
    <recommendedName>
        <fullName evidence="3">HTH CENPB-type domain-containing protein</fullName>
    </recommendedName>
</protein>
<dbReference type="InParanoid" id="A0A423XNQ0"/>
<organism evidence="4 5">
    <name type="scientific">Cytospora leucostoma</name>
    <dbReference type="NCBI Taxonomy" id="1230097"/>
    <lineage>
        <taxon>Eukaryota</taxon>
        <taxon>Fungi</taxon>
        <taxon>Dikarya</taxon>
        <taxon>Ascomycota</taxon>
        <taxon>Pezizomycotina</taxon>
        <taxon>Sordariomycetes</taxon>
        <taxon>Sordariomycetidae</taxon>
        <taxon>Diaporthales</taxon>
        <taxon>Cytosporaceae</taxon>
        <taxon>Cytospora</taxon>
    </lineage>
</organism>
<dbReference type="PANTHER" id="PTHR19303:SF70">
    <property type="entry name" value="HTH CENPB-TYPE DOMAIN-CONTAINING PROTEIN"/>
    <property type="match status" value="1"/>
</dbReference>
<feature type="compositionally biased region" description="Polar residues" evidence="2">
    <location>
        <begin position="101"/>
        <end position="110"/>
    </location>
</feature>
<dbReference type="Proteomes" id="UP000285146">
    <property type="component" value="Unassembled WGS sequence"/>
</dbReference>
<evidence type="ECO:0000313" key="4">
    <source>
        <dbReference type="EMBL" id="ROW17717.1"/>
    </source>
</evidence>
<evidence type="ECO:0000256" key="1">
    <source>
        <dbReference type="ARBA" id="ARBA00023125"/>
    </source>
</evidence>
<feature type="region of interest" description="Disordered" evidence="2">
    <location>
        <begin position="634"/>
        <end position="656"/>
    </location>
</feature>
<feature type="domain" description="HTH CENPB-type" evidence="3">
    <location>
        <begin position="204"/>
        <end position="276"/>
    </location>
</feature>
<sequence>MHNQGGMGGSSSMDQETHLAHHDQAFVHEQWGDMSPYIQATMPEYGGGFGYMPPMSHGLPSESLGRMPPPATSPQQQPLSQQHSQTPPPHHPTLPMLMVPSNPTWPSMLTNPNSYNSSPSVPIQPASATVPPLKTTRPQMPPNASQPRKTLTDDDRRRMCQYHIDHPSMKQTEIGALFGVERSTVSKVLSRKDKWLNPEDRSNSPIKKTKGKIPDIDKTLANWLRNEQHKGRHVSDSEIQEQARMYARPFREAENKINNPSWLEKFKQKHSMGGRLLRRASETNIPRAAGKLSTISPVLASSQPSSAISADSPVNQQSVSPFSAGPRDAGEEGKEGSGGGRRGEMVLDFSEPPSTTTATTGSTFKFASTNQSTTSLGSGFASDTAGSSFSDNTMSPTGTGQFTFSPDPNVGGFLSSDQHQHPHQIPGAPDFQRPRSQTFPTLDLEYMNQASSESNNDPLTPRFIQGSQGVPSTAPSSALESPAHEFAAAGPFGIDNAIASPHHQQQQHTLHHSSSASSLQGRHQSGGGGGGTTPIIGSGALSSVASSPVSPTQEDARRAADTLLSFIANSGPGGLVDQSDYNAMIRLTEKLRLHQQAQQQQQQQQQAQQAAARGQQVLGMGSLGGMSGLGLGMGGLDRIPEGDAEMGGTERQHMDDGMIKHEGMMV</sequence>
<feature type="compositionally biased region" description="Polar residues" evidence="2">
    <location>
        <begin position="465"/>
        <end position="479"/>
    </location>
</feature>
<dbReference type="EMBL" id="LKEB01000002">
    <property type="protein sequence ID" value="ROW17717.1"/>
    <property type="molecule type" value="Genomic_DNA"/>
</dbReference>